<keyword evidence="3" id="KW-1185">Reference proteome</keyword>
<feature type="compositionally biased region" description="Polar residues" evidence="1">
    <location>
        <begin position="280"/>
        <end position="289"/>
    </location>
</feature>
<sequence length="289" mass="31627">MAKNADPFDNLPSGLKLFLRNLHSLVPTKLEDNNFPSWSSTVKATLLAHRLLGYVDGSEAAPPPTILDEKAATDKGLVMKANPAYDCWTVIDAQLRASLLALLSPAIQNLVYHCNTAGKIWSHLHQRYNSLSRTHIFQLKEQLHNLQKGQSSMQKYLDEVLHIVNSLALAREPVAEQDVILCVLRGLPSTYASLKQNIRTNIATVDLNTVSAWLLSEELNLQLEQKLQLGTSSSPSTKTPNSYQGTNFVSTAGGQSLPITHIGSGQVTTPTGIPDPGQLFPSSDIQRPM</sequence>
<evidence type="ECO:0000313" key="2">
    <source>
        <dbReference type="EMBL" id="VFQ75211.1"/>
    </source>
</evidence>
<name>A0A484LFT5_9ASTE</name>
<dbReference type="AlphaFoldDB" id="A0A484LFT5"/>
<accession>A0A484LFT5</accession>
<gene>
    <name evidence="2" type="ORF">CCAM_LOCUS16987</name>
</gene>
<dbReference type="Proteomes" id="UP000595140">
    <property type="component" value="Unassembled WGS sequence"/>
</dbReference>
<reference evidence="2 3" key="1">
    <citation type="submission" date="2018-04" db="EMBL/GenBank/DDBJ databases">
        <authorList>
            <person name="Vogel A."/>
        </authorList>
    </citation>
    <scope>NUCLEOTIDE SEQUENCE [LARGE SCALE GENOMIC DNA]</scope>
</reference>
<evidence type="ECO:0000313" key="3">
    <source>
        <dbReference type="Proteomes" id="UP000595140"/>
    </source>
</evidence>
<dbReference type="PANTHER" id="PTHR47481">
    <property type="match status" value="1"/>
</dbReference>
<dbReference type="OrthoDB" id="786475at2759"/>
<proteinExistence type="predicted"/>
<dbReference type="PANTHER" id="PTHR47481:SF21">
    <property type="entry name" value="BASIC-LEUCINE ZIPPER TRANSCRIPTION FACTOR Q-RELATED"/>
    <property type="match status" value="1"/>
</dbReference>
<evidence type="ECO:0000256" key="1">
    <source>
        <dbReference type="SAM" id="MobiDB-lite"/>
    </source>
</evidence>
<dbReference type="Pfam" id="PF14223">
    <property type="entry name" value="Retrotran_gag_2"/>
    <property type="match status" value="1"/>
</dbReference>
<dbReference type="EMBL" id="OOIL02001439">
    <property type="protein sequence ID" value="VFQ75211.1"/>
    <property type="molecule type" value="Genomic_DNA"/>
</dbReference>
<protein>
    <submittedName>
        <fullName evidence="2">Uncharacterized protein</fullName>
    </submittedName>
</protein>
<feature type="region of interest" description="Disordered" evidence="1">
    <location>
        <begin position="267"/>
        <end position="289"/>
    </location>
</feature>
<organism evidence="2 3">
    <name type="scientific">Cuscuta campestris</name>
    <dbReference type="NCBI Taxonomy" id="132261"/>
    <lineage>
        <taxon>Eukaryota</taxon>
        <taxon>Viridiplantae</taxon>
        <taxon>Streptophyta</taxon>
        <taxon>Embryophyta</taxon>
        <taxon>Tracheophyta</taxon>
        <taxon>Spermatophyta</taxon>
        <taxon>Magnoliopsida</taxon>
        <taxon>eudicotyledons</taxon>
        <taxon>Gunneridae</taxon>
        <taxon>Pentapetalae</taxon>
        <taxon>asterids</taxon>
        <taxon>lamiids</taxon>
        <taxon>Solanales</taxon>
        <taxon>Convolvulaceae</taxon>
        <taxon>Cuscuteae</taxon>
        <taxon>Cuscuta</taxon>
        <taxon>Cuscuta subgen. Grammica</taxon>
        <taxon>Cuscuta sect. Cleistogrammica</taxon>
    </lineage>
</organism>